<evidence type="ECO:0000256" key="1">
    <source>
        <dbReference type="SAM" id="MobiDB-lite"/>
    </source>
</evidence>
<keyword evidence="3" id="KW-1185">Reference proteome</keyword>
<gene>
    <name evidence="2" type="ORF">PIB30_077487</name>
</gene>
<proteinExistence type="predicted"/>
<protein>
    <submittedName>
        <fullName evidence="2">Uncharacterized protein</fullName>
    </submittedName>
</protein>
<reference evidence="2 3" key="1">
    <citation type="journal article" date="2023" name="Plants (Basel)">
        <title>Bridging the Gap: Combining Genomics and Transcriptomics Approaches to Understand Stylosanthes scabra, an Orphan Legume from the Brazilian Caatinga.</title>
        <authorList>
            <person name="Ferreira-Neto J.R.C."/>
            <person name="da Silva M.D."/>
            <person name="Binneck E."/>
            <person name="de Melo N.F."/>
            <person name="da Silva R.H."/>
            <person name="de Melo A.L.T.M."/>
            <person name="Pandolfi V."/>
            <person name="Bustamante F.O."/>
            <person name="Brasileiro-Vidal A.C."/>
            <person name="Benko-Iseppon A.M."/>
        </authorList>
    </citation>
    <scope>NUCLEOTIDE SEQUENCE [LARGE SCALE GENOMIC DNA]</scope>
    <source>
        <tissue evidence="2">Leaves</tissue>
    </source>
</reference>
<feature type="compositionally biased region" description="Basic residues" evidence="1">
    <location>
        <begin position="1"/>
        <end position="10"/>
    </location>
</feature>
<comment type="caution">
    <text evidence="2">The sequence shown here is derived from an EMBL/GenBank/DDBJ whole genome shotgun (WGS) entry which is preliminary data.</text>
</comment>
<sequence length="370" mass="41731">MSRVKQAGKRARTDPNAPQPPLRLTQTPVERWFEEEDEVMDFDERLSKMEILPPKYIGDGVLPDAKYPKFWRLIDIQGLRPFLYTRGRYYPRFVVAASTTIFIRENENEGEGFVLGFRLGGRKFKFTLEVLAAAWGLRNEGGTFKGGNHPLGTWNEFSKATAVRELRLEQAAPGKYASNHGTATEEDLLILWAIVNEKRIHWPYLMANRLLRYSQGRSTSFLAFAHLWTGLFELAPLDLSREEVVNPGSTNIFTSRHINQMRKNLDNQADAAEGVSEEAAEDTPMPDTQPEPTVGTLSQVPTGMGDQSEGMRVTLSDMYKGLSDRIDSLEAHMTSQDADIRGLRDELRSLKGEDVTIDPPEQQDDAPAQD</sequence>
<dbReference type="EMBL" id="JASCZI010152078">
    <property type="protein sequence ID" value="MED6175351.1"/>
    <property type="molecule type" value="Genomic_DNA"/>
</dbReference>
<evidence type="ECO:0000313" key="3">
    <source>
        <dbReference type="Proteomes" id="UP001341840"/>
    </source>
</evidence>
<dbReference type="Proteomes" id="UP001341840">
    <property type="component" value="Unassembled WGS sequence"/>
</dbReference>
<feature type="region of interest" description="Disordered" evidence="1">
    <location>
        <begin position="1"/>
        <end position="26"/>
    </location>
</feature>
<name>A0ABU6VP24_9FABA</name>
<accession>A0ABU6VP24</accession>
<feature type="region of interest" description="Disordered" evidence="1">
    <location>
        <begin position="350"/>
        <end position="370"/>
    </location>
</feature>
<organism evidence="2 3">
    <name type="scientific">Stylosanthes scabra</name>
    <dbReference type="NCBI Taxonomy" id="79078"/>
    <lineage>
        <taxon>Eukaryota</taxon>
        <taxon>Viridiplantae</taxon>
        <taxon>Streptophyta</taxon>
        <taxon>Embryophyta</taxon>
        <taxon>Tracheophyta</taxon>
        <taxon>Spermatophyta</taxon>
        <taxon>Magnoliopsida</taxon>
        <taxon>eudicotyledons</taxon>
        <taxon>Gunneridae</taxon>
        <taxon>Pentapetalae</taxon>
        <taxon>rosids</taxon>
        <taxon>fabids</taxon>
        <taxon>Fabales</taxon>
        <taxon>Fabaceae</taxon>
        <taxon>Papilionoideae</taxon>
        <taxon>50 kb inversion clade</taxon>
        <taxon>dalbergioids sensu lato</taxon>
        <taxon>Dalbergieae</taxon>
        <taxon>Pterocarpus clade</taxon>
        <taxon>Stylosanthes</taxon>
    </lineage>
</organism>
<evidence type="ECO:0000313" key="2">
    <source>
        <dbReference type="EMBL" id="MED6175351.1"/>
    </source>
</evidence>
<feature type="region of interest" description="Disordered" evidence="1">
    <location>
        <begin position="268"/>
        <end position="309"/>
    </location>
</feature>